<accession>A0ABM0ZUP7</accession>
<gene>
    <name evidence="3" type="primary">LOC106011065</name>
</gene>
<organism evidence="2 3">
    <name type="scientific">Aplysia californica</name>
    <name type="common">California sea hare</name>
    <dbReference type="NCBI Taxonomy" id="6500"/>
    <lineage>
        <taxon>Eukaryota</taxon>
        <taxon>Metazoa</taxon>
        <taxon>Spiralia</taxon>
        <taxon>Lophotrochozoa</taxon>
        <taxon>Mollusca</taxon>
        <taxon>Gastropoda</taxon>
        <taxon>Heterobranchia</taxon>
        <taxon>Euthyneura</taxon>
        <taxon>Tectipleura</taxon>
        <taxon>Aplysiida</taxon>
        <taxon>Aplysioidea</taxon>
        <taxon>Aplysiidae</taxon>
        <taxon>Aplysia</taxon>
    </lineage>
</organism>
<evidence type="ECO:0000313" key="2">
    <source>
        <dbReference type="Proteomes" id="UP000694888"/>
    </source>
</evidence>
<proteinExistence type="predicted"/>
<dbReference type="Proteomes" id="UP000694888">
    <property type="component" value="Unplaced"/>
</dbReference>
<dbReference type="RefSeq" id="XP_012934835.1">
    <property type="nucleotide sequence ID" value="XM_013079381.2"/>
</dbReference>
<sequence length="614" mass="68182">MALNNSPVGRRRRKLPTIHRRDVTGTNETPLFWYSYQNALHWMQNKEDVISKFVELLQLYPNLIQDASLDRFWGFLQPLLSSPGEEGKSSDRPEVKVRSVSLTGPPPVKTKMAGRAGDIPQISVTESRESPAPVLCIPAQHARSPRVHLISHCTQPGTFCSDRLLHQGVMEMLREDFYVRHSQVRHIPADDEELIHLLVGNGEKTSRHCVVAESDVCVYLFNESTLEDEGCFHDLCLAIVSRIPVVYVRDHSSELPNSFSDIIHRTSRGSATLKDYVDRFVEPNIPHAPPSQKSFSPKVCRSKSKLAPLSLRARPISAEGLVVRGSDPRRSRRGLSPKTSEADLIFTLVNNFKSACVFDGADTDKCALRLKRAIYQAVGILEPSNSPPLHEGSELTSSIDVNANEEHFSSRQMPGINKLKGKEAGDDVPVTNGPTDRSKLNGQSKQQQQQHHHQHQGETRMSSEKFVTWPEQGEVTHLHVPDPADYISTREWGNSGSVSAPPASSYKRPSESSKIRAASLDDPTADSARGSAFFGEDFQMTSPTPLEPRATTYLLFDHKGPTEGPRRVDFPLINPEPGESDTDSDGIHSPIDFPDIDLSREINTARASPESDIP</sequence>
<evidence type="ECO:0000256" key="1">
    <source>
        <dbReference type="SAM" id="MobiDB-lite"/>
    </source>
</evidence>
<protein>
    <submittedName>
        <fullName evidence="3">Uncharacterized protein LOC106011065</fullName>
    </submittedName>
</protein>
<feature type="region of interest" description="Disordered" evidence="1">
    <location>
        <begin position="406"/>
        <end position="464"/>
    </location>
</feature>
<dbReference type="GeneID" id="106011065"/>
<feature type="region of interest" description="Disordered" evidence="1">
    <location>
        <begin position="556"/>
        <end position="614"/>
    </location>
</feature>
<evidence type="ECO:0000313" key="3">
    <source>
        <dbReference type="RefSeq" id="XP_012934835.1"/>
    </source>
</evidence>
<feature type="compositionally biased region" description="Basic and acidic residues" evidence="1">
    <location>
        <begin position="85"/>
        <end position="97"/>
    </location>
</feature>
<feature type="region of interest" description="Disordered" evidence="1">
    <location>
        <begin position="82"/>
        <end position="114"/>
    </location>
</feature>
<reference evidence="3" key="1">
    <citation type="submission" date="2025-08" db="UniProtKB">
        <authorList>
            <consortium name="RefSeq"/>
        </authorList>
    </citation>
    <scope>IDENTIFICATION</scope>
</reference>
<feature type="compositionally biased region" description="Polar residues" evidence="1">
    <location>
        <begin position="432"/>
        <end position="445"/>
    </location>
</feature>
<name>A0ABM0ZUP7_APLCA</name>
<feature type="region of interest" description="Disordered" evidence="1">
    <location>
        <begin position="489"/>
        <end position="530"/>
    </location>
</feature>
<feature type="compositionally biased region" description="Basic and acidic residues" evidence="1">
    <location>
        <begin position="556"/>
        <end position="569"/>
    </location>
</feature>
<keyword evidence="2" id="KW-1185">Reference proteome</keyword>